<evidence type="ECO:0000313" key="2">
    <source>
        <dbReference type="EMBL" id="SVC21676.1"/>
    </source>
</evidence>
<dbReference type="GO" id="GO:0051087">
    <property type="term" value="F:protein-folding chaperone binding"/>
    <property type="evidence" value="ECO:0007669"/>
    <property type="project" value="InterPro"/>
</dbReference>
<reference evidence="2" key="1">
    <citation type="submission" date="2018-05" db="EMBL/GenBank/DDBJ databases">
        <authorList>
            <person name="Lanie J.A."/>
            <person name="Ng W.-L."/>
            <person name="Kazmierczak K.M."/>
            <person name="Andrzejewski T.M."/>
            <person name="Davidsen T.M."/>
            <person name="Wayne K.J."/>
            <person name="Tettelin H."/>
            <person name="Glass J.I."/>
            <person name="Rusch D."/>
            <person name="Podicherti R."/>
            <person name="Tsui H.-C.T."/>
            <person name="Winkler M.E."/>
        </authorList>
    </citation>
    <scope>NUCLEOTIDE SEQUENCE</scope>
</reference>
<dbReference type="PROSITE" id="PS50076">
    <property type="entry name" value="DNAJ_2"/>
    <property type="match status" value="1"/>
</dbReference>
<name>A0A382KCE7_9ZZZZ</name>
<dbReference type="SMART" id="SM00271">
    <property type="entry name" value="DnaJ"/>
    <property type="match status" value="1"/>
</dbReference>
<dbReference type="SUPFAM" id="SSF46565">
    <property type="entry name" value="Chaperone J-domain"/>
    <property type="match status" value="1"/>
</dbReference>
<feature type="domain" description="J" evidence="1">
    <location>
        <begin position="3"/>
        <end position="67"/>
    </location>
</feature>
<gene>
    <name evidence="2" type="ORF">METZ01_LOCUS274530</name>
</gene>
<dbReference type="PANTHER" id="PTHR14021:SF15">
    <property type="entry name" value="IRON-SULFUR CLUSTER CO-CHAPERONE PROTEIN HSCB"/>
    <property type="match status" value="1"/>
</dbReference>
<sequence>MTDCFALLNFPRRPWLDPDALKQRFHELSAEVHPDQAHDATDEAKAELQQRFTEVNAAHQCLGDAKSRVRHLLELELGQAPGNVKSIPGEMTDWFMEIGAVCREVDAFLVKKEAQDSPLLQAVLMGEGIELNDKVTEIHGRLQAELAILDAQLRTLGQAWEALDSQVEGRVNALPLAKLEALGQRLSFWVKWSGQLAERSSRLMF</sequence>
<dbReference type="GO" id="GO:0001671">
    <property type="term" value="F:ATPase activator activity"/>
    <property type="evidence" value="ECO:0007669"/>
    <property type="project" value="InterPro"/>
</dbReference>
<evidence type="ECO:0000259" key="1">
    <source>
        <dbReference type="PROSITE" id="PS50076"/>
    </source>
</evidence>
<accession>A0A382KCE7</accession>
<dbReference type="PANTHER" id="PTHR14021">
    <property type="entry name" value="IRON-SULFUR CLUSTER CO-CHAPERONE PROTEIN HSCB"/>
    <property type="match status" value="1"/>
</dbReference>
<proteinExistence type="predicted"/>
<dbReference type="InterPro" id="IPR036869">
    <property type="entry name" value="J_dom_sf"/>
</dbReference>
<dbReference type="Pfam" id="PF00226">
    <property type="entry name" value="DnaJ"/>
    <property type="match status" value="1"/>
</dbReference>
<organism evidence="2">
    <name type="scientific">marine metagenome</name>
    <dbReference type="NCBI Taxonomy" id="408172"/>
    <lineage>
        <taxon>unclassified sequences</taxon>
        <taxon>metagenomes</taxon>
        <taxon>ecological metagenomes</taxon>
    </lineage>
</organism>
<dbReference type="CDD" id="cd06257">
    <property type="entry name" value="DnaJ"/>
    <property type="match status" value="1"/>
</dbReference>
<dbReference type="InterPro" id="IPR004640">
    <property type="entry name" value="HscB"/>
</dbReference>
<dbReference type="Gene3D" id="1.10.287.110">
    <property type="entry name" value="DnaJ domain"/>
    <property type="match status" value="1"/>
</dbReference>
<dbReference type="InterPro" id="IPR001623">
    <property type="entry name" value="DnaJ_domain"/>
</dbReference>
<dbReference type="GO" id="GO:0044571">
    <property type="term" value="P:[2Fe-2S] cluster assembly"/>
    <property type="evidence" value="ECO:0007669"/>
    <property type="project" value="InterPro"/>
</dbReference>
<dbReference type="AlphaFoldDB" id="A0A382KCE7"/>
<protein>
    <recommendedName>
        <fullName evidence="1">J domain-containing protein</fullName>
    </recommendedName>
</protein>
<dbReference type="EMBL" id="UINC01079565">
    <property type="protein sequence ID" value="SVC21676.1"/>
    <property type="molecule type" value="Genomic_DNA"/>
</dbReference>